<gene>
    <name evidence="3" type="ORF">LECACI_7A003040</name>
</gene>
<feature type="region of interest" description="Disordered" evidence="2">
    <location>
        <begin position="49"/>
        <end position="87"/>
    </location>
</feature>
<sequence>MSLSKAQQAIPRRCERCKQTRKGCNRGRPCARCIAAGIGYEGCVPAVDGRNPGKRATKKADPASDDVETEQEEEDIQVPSSSYRARGQDLTSLAGSVTRTPLTEENFNTPATPRRLEIRLQPPASVPRDSYLGHTGPALVTDANGTAHLQLAPSGQENSVSTVLKDKLADEQRNKMPFVSTSSATMALQTPSKRKAQEALQPNFDEKKHVLTPSAQSIEAPGPRTTHTLRSALDLANEQGFQGVKSWENEESGRQYIDPSKLLRHDRHEGKYFIHGTAWFNRYGICMECEESVDQHLWWCSECRKHPQD</sequence>
<dbReference type="EMBL" id="CAVMBE010000014">
    <property type="protein sequence ID" value="CAK3937484.1"/>
    <property type="molecule type" value="Genomic_DNA"/>
</dbReference>
<proteinExistence type="predicted"/>
<evidence type="ECO:0000256" key="1">
    <source>
        <dbReference type="ARBA" id="ARBA00023242"/>
    </source>
</evidence>
<name>A0AAI8YW22_9PEZI</name>
<evidence type="ECO:0008006" key="5">
    <source>
        <dbReference type="Google" id="ProtNLM"/>
    </source>
</evidence>
<comment type="caution">
    <text evidence="3">The sequence shown here is derived from an EMBL/GenBank/DDBJ whole genome shotgun (WGS) entry which is preliminary data.</text>
</comment>
<dbReference type="AlphaFoldDB" id="A0AAI8YW22"/>
<protein>
    <recommendedName>
        <fullName evidence="5">Zn(2)-C6 fungal-type domain-containing protein</fullName>
    </recommendedName>
</protein>
<evidence type="ECO:0000256" key="2">
    <source>
        <dbReference type="SAM" id="MobiDB-lite"/>
    </source>
</evidence>
<evidence type="ECO:0000313" key="4">
    <source>
        <dbReference type="Proteomes" id="UP001296104"/>
    </source>
</evidence>
<reference evidence="3" key="1">
    <citation type="submission" date="2023-11" db="EMBL/GenBank/DDBJ databases">
        <authorList>
            <person name="Alioto T."/>
            <person name="Alioto T."/>
            <person name="Gomez Garrido J."/>
        </authorList>
    </citation>
    <scope>NUCLEOTIDE SEQUENCE</scope>
</reference>
<keyword evidence="4" id="KW-1185">Reference proteome</keyword>
<keyword evidence="1" id="KW-0539">Nucleus</keyword>
<dbReference type="GO" id="GO:0000981">
    <property type="term" value="F:DNA-binding transcription factor activity, RNA polymerase II-specific"/>
    <property type="evidence" value="ECO:0007669"/>
    <property type="project" value="InterPro"/>
</dbReference>
<accession>A0AAI8YW22</accession>
<dbReference type="InterPro" id="IPR001138">
    <property type="entry name" value="Zn2Cys6_DnaBD"/>
</dbReference>
<feature type="compositionally biased region" description="Polar residues" evidence="2">
    <location>
        <begin position="78"/>
        <end position="87"/>
    </location>
</feature>
<feature type="compositionally biased region" description="Acidic residues" evidence="2">
    <location>
        <begin position="63"/>
        <end position="76"/>
    </location>
</feature>
<evidence type="ECO:0000313" key="3">
    <source>
        <dbReference type="EMBL" id="CAK3937484.1"/>
    </source>
</evidence>
<dbReference type="Proteomes" id="UP001296104">
    <property type="component" value="Unassembled WGS sequence"/>
</dbReference>
<dbReference type="CDD" id="cd00067">
    <property type="entry name" value="GAL4"/>
    <property type="match status" value="1"/>
</dbReference>
<organism evidence="3 4">
    <name type="scientific">Lecanosticta acicola</name>
    <dbReference type="NCBI Taxonomy" id="111012"/>
    <lineage>
        <taxon>Eukaryota</taxon>
        <taxon>Fungi</taxon>
        <taxon>Dikarya</taxon>
        <taxon>Ascomycota</taxon>
        <taxon>Pezizomycotina</taxon>
        <taxon>Dothideomycetes</taxon>
        <taxon>Dothideomycetidae</taxon>
        <taxon>Mycosphaerellales</taxon>
        <taxon>Mycosphaerellaceae</taxon>
        <taxon>Lecanosticta</taxon>
    </lineage>
</organism>
<dbReference type="GO" id="GO:0008270">
    <property type="term" value="F:zinc ion binding"/>
    <property type="evidence" value="ECO:0007669"/>
    <property type="project" value="InterPro"/>
</dbReference>